<dbReference type="InterPro" id="IPR001962">
    <property type="entry name" value="Asn_synthase"/>
</dbReference>
<dbReference type="Gene3D" id="3.40.50.620">
    <property type="entry name" value="HUPs"/>
    <property type="match status" value="1"/>
</dbReference>
<evidence type="ECO:0000256" key="1">
    <source>
        <dbReference type="ARBA" id="ARBA00005187"/>
    </source>
</evidence>
<accession>A0ABS9QM70</accession>
<protein>
    <recommendedName>
        <fullName evidence="3">asparagine synthase (glutamine-hydrolyzing)</fullName>
        <ecNumber evidence="3">6.3.5.4</ecNumber>
    </recommendedName>
</protein>
<evidence type="ECO:0000259" key="7">
    <source>
        <dbReference type="Pfam" id="PF00733"/>
    </source>
</evidence>
<dbReference type="RefSeq" id="WP_239370011.1">
    <property type="nucleotide sequence ID" value="NZ_JAKREW010000044.1"/>
</dbReference>
<gene>
    <name evidence="9" type="ORF">L4923_26020</name>
</gene>
<dbReference type="InterPro" id="IPR014729">
    <property type="entry name" value="Rossmann-like_a/b/a_fold"/>
</dbReference>
<organism evidence="9 10">
    <name type="scientific">Mesorhizobium retamae</name>
    <dbReference type="NCBI Taxonomy" id="2912854"/>
    <lineage>
        <taxon>Bacteria</taxon>
        <taxon>Pseudomonadati</taxon>
        <taxon>Pseudomonadota</taxon>
        <taxon>Alphaproteobacteria</taxon>
        <taxon>Hyphomicrobiales</taxon>
        <taxon>Phyllobacteriaceae</taxon>
        <taxon>Mesorhizobium</taxon>
    </lineage>
</organism>
<dbReference type="EC" id="6.3.5.4" evidence="3"/>
<feature type="domain" description="Glutamine amidotransferase type-2" evidence="8">
    <location>
        <begin position="58"/>
        <end position="115"/>
    </location>
</feature>
<comment type="caution">
    <text evidence="9">The sequence shown here is derived from an EMBL/GenBank/DDBJ whole genome shotgun (WGS) entry which is preliminary data.</text>
</comment>
<dbReference type="PANTHER" id="PTHR43284">
    <property type="entry name" value="ASPARAGINE SYNTHETASE (GLUTAMINE-HYDROLYZING)"/>
    <property type="match status" value="1"/>
</dbReference>
<dbReference type="SUPFAM" id="SSF56235">
    <property type="entry name" value="N-terminal nucleophile aminohydrolases (Ntn hydrolases)"/>
    <property type="match status" value="1"/>
</dbReference>
<dbReference type="CDD" id="cd01991">
    <property type="entry name" value="Asn_synthase_B_C"/>
    <property type="match status" value="1"/>
</dbReference>
<comment type="pathway">
    <text evidence="1">Amino-acid biosynthesis; L-asparagine biosynthesis; L-asparagine from L-aspartate (L-Gln route): step 1/1.</text>
</comment>
<proteinExistence type="inferred from homology"/>
<dbReference type="SUPFAM" id="SSF52402">
    <property type="entry name" value="Adenine nucleotide alpha hydrolases-like"/>
    <property type="match status" value="1"/>
</dbReference>
<evidence type="ECO:0000256" key="6">
    <source>
        <dbReference type="ARBA" id="ARBA00048741"/>
    </source>
</evidence>
<dbReference type="InterPro" id="IPR017932">
    <property type="entry name" value="GATase_2_dom"/>
</dbReference>
<comment type="similarity">
    <text evidence="2">Belongs to the asparagine synthetase family.</text>
</comment>
<evidence type="ECO:0000313" key="9">
    <source>
        <dbReference type="EMBL" id="MCG7508502.1"/>
    </source>
</evidence>
<dbReference type="InterPro" id="IPR029055">
    <property type="entry name" value="Ntn_hydrolases_N"/>
</dbReference>
<dbReference type="Gene3D" id="3.60.20.10">
    <property type="entry name" value="Glutamine Phosphoribosylpyrophosphate, subunit 1, domain 1"/>
    <property type="match status" value="1"/>
</dbReference>
<keyword evidence="4" id="KW-0547">Nucleotide-binding</keyword>
<evidence type="ECO:0000256" key="4">
    <source>
        <dbReference type="ARBA" id="ARBA00022741"/>
    </source>
</evidence>
<dbReference type="Pfam" id="PF00733">
    <property type="entry name" value="Asn_synthase"/>
    <property type="match status" value="1"/>
</dbReference>
<sequence length="554" mass="61165">MFAVIEFDATAPGNAELRKPAAGPELAIEADGLSLQVSGRPRLLRGAGSVDFEPASFLEMFTQTGIAAFDCLDGQYAIALFDSTSRTAYLARDPFGTIPLYRAHVRNWLAYSVSMADLLQLEGLTTDYDQAAIAYFLREGWAPPFTTFLKAVKPARPGYLEVFTPEAQTAHRLHPRPGDYPLPVHASEPKTLLSKVRQAVRDSGPTDSRRIGVALSGGIDSAAITALLREAHPGESLDTFTVGYGPDDPEIRGARATAAYFGTSHHELFVGPSEVRDHIEETVAILGNPGGYDELPCLSALWSLAAKHVDVLYSGNVSDAIFAGMSTHRRLWRHKTLERYLRPLGIGRAVDHGIHHKAQPGSEPCSVIGYGGASAGFRHWLGHASTLFEALKSDLDAWDERTGAQTLLARHYGIELRAPFAHKQLIEFALCMRDADKVNIFGVKRLFRRSLRSVLPASIRYRRKGIQHLRYDAEMQTMLLELVEHYLSGKSVRRRGVLDPSSVEEIKADVRYALTPTNFRYAWNAILFEIWCRKFVDGVATTTQHEAPLSIAGE</sequence>
<dbReference type="EMBL" id="JAKREW010000044">
    <property type="protein sequence ID" value="MCG7508502.1"/>
    <property type="molecule type" value="Genomic_DNA"/>
</dbReference>
<evidence type="ECO:0000256" key="5">
    <source>
        <dbReference type="ARBA" id="ARBA00022840"/>
    </source>
</evidence>
<dbReference type="InterPro" id="IPR051786">
    <property type="entry name" value="ASN_synthetase/amidase"/>
</dbReference>
<comment type="catalytic activity">
    <reaction evidence="6">
        <text>L-aspartate + L-glutamine + ATP + H2O = L-asparagine + L-glutamate + AMP + diphosphate + H(+)</text>
        <dbReference type="Rhea" id="RHEA:12228"/>
        <dbReference type="ChEBI" id="CHEBI:15377"/>
        <dbReference type="ChEBI" id="CHEBI:15378"/>
        <dbReference type="ChEBI" id="CHEBI:29985"/>
        <dbReference type="ChEBI" id="CHEBI:29991"/>
        <dbReference type="ChEBI" id="CHEBI:30616"/>
        <dbReference type="ChEBI" id="CHEBI:33019"/>
        <dbReference type="ChEBI" id="CHEBI:58048"/>
        <dbReference type="ChEBI" id="CHEBI:58359"/>
        <dbReference type="ChEBI" id="CHEBI:456215"/>
        <dbReference type="EC" id="6.3.5.4"/>
    </reaction>
</comment>
<dbReference type="InterPro" id="IPR006426">
    <property type="entry name" value="Asn_synth_AEB"/>
</dbReference>
<evidence type="ECO:0000256" key="2">
    <source>
        <dbReference type="ARBA" id="ARBA00005752"/>
    </source>
</evidence>
<keyword evidence="5" id="KW-0067">ATP-binding</keyword>
<evidence type="ECO:0000256" key="3">
    <source>
        <dbReference type="ARBA" id="ARBA00012737"/>
    </source>
</evidence>
<name>A0ABS9QM70_9HYPH</name>
<evidence type="ECO:0000259" key="8">
    <source>
        <dbReference type="Pfam" id="PF13537"/>
    </source>
</evidence>
<dbReference type="Proteomes" id="UP001201701">
    <property type="component" value="Unassembled WGS sequence"/>
</dbReference>
<evidence type="ECO:0000313" key="10">
    <source>
        <dbReference type="Proteomes" id="UP001201701"/>
    </source>
</evidence>
<feature type="domain" description="Asparagine synthetase" evidence="7">
    <location>
        <begin position="194"/>
        <end position="532"/>
    </location>
</feature>
<dbReference type="PIRSF" id="PIRSF001589">
    <property type="entry name" value="Asn_synthetase_glu-h"/>
    <property type="match status" value="1"/>
</dbReference>
<dbReference type="Pfam" id="PF13537">
    <property type="entry name" value="GATase_7"/>
    <property type="match status" value="1"/>
</dbReference>
<reference evidence="9 10" key="1">
    <citation type="submission" date="2022-02" db="EMBL/GenBank/DDBJ databases">
        <title>Draft genome sequence of Mezorhizobium retamae strain IRAMC:0171 isolated from Retama raetam nodules.</title>
        <authorList>
            <person name="Bengaied R."/>
            <person name="Sbissi I."/>
            <person name="Huber K."/>
            <person name="Ghodbane F."/>
            <person name="Nouioui I."/>
            <person name="Tarhouni M."/>
            <person name="Gtari M."/>
        </authorList>
    </citation>
    <scope>NUCLEOTIDE SEQUENCE [LARGE SCALE GENOMIC DNA]</scope>
    <source>
        <strain evidence="9 10">IRAMC:0171</strain>
    </source>
</reference>
<keyword evidence="10" id="KW-1185">Reference proteome</keyword>
<dbReference type="PANTHER" id="PTHR43284:SF1">
    <property type="entry name" value="ASPARAGINE SYNTHETASE"/>
    <property type="match status" value="1"/>
</dbReference>